<reference evidence="1" key="2">
    <citation type="submission" date="2025-09" db="UniProtKB">
        <authorList>
            <consortium name="EnsemblPlants"/>
        </authorList>
    </citation>
    <scope>IDENTIFICATION</scope>
</reference>
<sequence>MFIAYFGGVITAVLQNEWHIEHLDFSSAPSKILTVVASHVGNHPCRCPSVDPRWSFSSQILSIPFLWHCLPDFKEVFSTNGFSSNYIHQKACFVTSSADILPNDILANHPGQACLLANVLETATWILSEPDFTPESGAEIVDVCTLLLDAFPKITSPVERTYVDGTIPIDVDVNNCLDFELQKHISTTVQHLVNAAASAILRIHCSDSAGPSITELQFVGSVSYFLYGMLHTTLIDGIMTELAYYTEIVPALWNFIKICHTNDKWQLFSKYCSPLLPDTPGWLLPLSIFCLMYSHILRFMDIVELRKSENPLSLDDLPPLVFILKEALWELLLTIPPQSSSLQTTPSSLDKKKMLIEILMRSVRDGLCELLIQLEDWNNMDQFVPPLDFCSKKDFSDEFAPQAIIVGTHESEIIRIIRLAPFLVPFDIRLEIFQLRLAADQLCLANSRQALECRTLEISRPNLWKDAFDKLNLLSAEDLKGRIQIVFFNEHGMKEAGVDGGGIFRDFMSIIIQHGFSMDTGLFKETADHLLYPNPESKAHEDHLQYFHFLGVLLGKAIYEGIPVGLVFAIFFLRKLKQKATFFNDLFSLDPEMYHGLLNLKNSDDLSHLHFTTVDGKELFPGGRKMHVTTHNVITYLHLVANYQLNCQNCEQTAQFLKGFQQLIPTEWTDMFNEHEFQIHKKGARGPLDGSDSPKRDRSQHPRLFISGPLSLNVEDLRLNTNYGGEYDMDHEVIIIFWKVLMSFRQNEQEQFLMYVTGCTRGPIRGFKTLDPKFGIISYGDDPNHLPRASTCSNQLHLPPYKTVEQMRGKLIQAMSSKSGFDLI</sequence>
<name>A0ACD5Z6V8_AVESA</name>
<dbReference type="Proteomes" id="UP001732700">
    <property type="component" value="Chromosome 6C"/>
</dbReference>
<proteinExistence type="predicted"/>
<protein>
    <submittedName>
        <fullName evidence="1">Uncharacterized protein</fullName>
    </submittedName>
</protein>
<organism evidence="1 2">
    <name type="scientific">Avena sativa</name>
    <name type="common">Oat</name>
    <dbReference type="NCBI Taxonomy" id="4498"/>
    <lineage>
        <taxon>Eukaryota</taxon>
        <taxon>Viridiplantae</taxon>
        <taxon>Streptophyta</taxon>
        <taxon>Embryophyta</taxon>
        <taxon>Tracheophyta</taxon>
        <taxon>Spermatophyta</taxon>
        <taxon>Magnoliopsida</taxon>
        <taxon>Liliopsida</taxon>
        <taxon>Poales</taxon>
        <taxon>Poaceae</taxon>
        <taxon>BOP clade</taxon>
        <taxon>Pooideae</taxon>
        <taxon>Poodae</taxon>
        <taxon>Poeae</taxon>
        <taxon>Poeae Chloroplast Group 1 (Aveneae type)</taxon>
        <taxon>Aveninae</taxon>
        <taxon>Avena</taxon>
    </lineage>
</organism>
<evidence type="ECO:0000313" key="2">
    <source>
        <dbReference type="Proteomes" id="UP001732700"/>
    </source>
</evidence>
<evidence type="ECO:0000313" key="1">
    <source>
        <dbReference type="EnsemblPlants" id="AVESA.00010b.r2.6CG1139290.1.CDS"/>
    </source>
</evidence>
<dbReference type="EnsemblPlants" id="AVESA.00010b.r2.6CG1139290.1">
    <property type="protein sequence ID" value="AVESA.00010b.r2.6CG1139290.1.CDS"/>
    <property type="gene ID" value="AVESA.00010b.r2.6CG1139290"/>
</dbReference>
<keyword evidence="2" id="KW-1185">Reference proteome</keyword>
<accession>A0ACD5Z6V8</accession>
<reference evidence="1" key="1">
    <citation type="submission" date="2021-05" db="EMBL/GenBank/DDBJ databases">
        <authorList>
            <person name="Scholz U."/>
            <person name="Mascher M."/>
            <person name="Fiebig A."/>
        </authorList>
    </citation>
    <scope>NUCLEOTIDE SEQUENCE [LARGE SCALE GENOMIC DNA]</scope>
</reference>